<reference evidence="2" key="1">
    <citation type="submission" date="2020-02" db="EMBL/GenBank/DDBJ databases">
        <authorList>
            <person name="Meier V. D."/>
        </authorList>
    </citation>
    <scope>NUCLEOTIDE SEQUENCE</scope>
    <source>
        <strain evidence="2">AVDCRST_MAG16</strain>
    </source>
</reference>
<feature type="region of interest" description="Disordered" evidence="1">
    <location>
        <begin position="27"/>
        <end position="72"/>
    </location>
</feature>
<name>A0A6J4MNS3_9ACTN</name>
<organism evidence="2">
    <name type="scientific">uncultured Frankineae bacterium</name>
    <dbReference type="NCBI Taxonomy" id="437475"/>
    <lineage>
        <taxon>Bacteria</taxon>
        <taxon>Bacillati</taxon>
        <taxon>Actinomycetota</taxon>
        <taxon>Actinomycetes</taxon>
        <taxon>Frankiales</taxon>
        <taxon>environmental samples</taxon>
    </lineage>
</organism>
<dbReference type="AlphaFoldDB" id="A0A6J4MNS3"/>
<feature type="non-terminal residue" evidence="2">
    <location>
        <position position="1"/>
    </location>
</feature>
<feature type="compositionally biased region" description="Pro residues" evidence="1">
    <location>
        <begin position="49"/>
        <end position="58"/>
    </location>
</feature>
<evidence type="ECO:0000313" key="2">
    <source>
        <dbReference type="EMBL" id="CAA9360272.1"/>
    </source>
</evidence>
<sequence length="72" mass="7826">CGGSCSTWRSLLRRWLSWPCSCCGCGDGSRPCPRSSPPPVTGSRRRPTPSRPHSPPALPVQRRSRSVASRPP</sequence>
<accession>A0A6J4MNS3</accession>
<proteinExistence type="predicted"/>
<feature type="non-terminal residue" evidence="2">
    <location>
        <position position="72"/>
    </location>
</feature>
<protein>
    <submittedName>
        <fullName evidence="2">Uncharacterized protein</fullName>
    </submittedName>
</protein>
<evidence type="ECO:0000256" key="1">
    <source>
        <dbReference type="SAM" id="MobiDB-lite"/>
    </source>
</evidence>
<dbReference type="EMBL" id="CADCUE010000283">
    <property type="protein sequence ID" value="CAA9360272.1"/>
    <property type="molecule type" value="Genomic_DNA"/>
</dbReference>
<gene>
    <name evidence="2" type="ORF">AVDCRST_MAG16-2996</name>
</gene>